<dbReference type="SMART" id="SM00332">
    <property type="entry name" value="PP2Cc"/>
    <property type="match status" value="1"/>
</dbReference>
<dbReference type="Proteomes" id="UP000785679">
    <property type="component" value="Unassembled WGS sequence"/>
</dbReference>
<protein>
    <recommendedName>
        <fullName evidence="7">PPM-type phosphatase domain-containing protein</fullName>
    </recommendedName>
</protein>
<dbReference type="PROSITE" id="PS51746">
    <property type="entry name" value="PPM_2"/>
    <property type="match status" value="1"/>
</dbReference>
<evidence type="ECO:0000256" key="5">
    <source>
        <dbReference type="ARBA" id="ARBA00023136"/>
    </source>
</evidence>
<comment type="caution">
    <text evidence="8">The sequence shown here is derived from an EMBL/GenBank/DDBJ whole genome shotgun (WGS) entry which is preliminary data.</text>
</comment>
<evidence type="ECO:0000259" key="7">
    <source>
        <dbReference type="PROSITE" id="PS51746"/>
    </source>
</evidence>
<feature type="domain" description="PPM-type phosphatase" evidence="7">
    <location>
        <begin position="59"/>
        <end position="308"/>
    </location>
</feature>
<keyword evidence="4 6" id="KW-0904">Protein phosphatase</keyword>
<dbReference type="AlphaFoldDB" id="A0A8J8NL53"/>
<keyword evidence="9" id="KW-1185">Reference proteome</keyword>
<dbReference type="EMBL" id="RRYP01012813">
    <property type="protein sequence ID" value="TNV76873.1"/>
    <property type="molecule type" value="Genomic_DNA"/>
</dbReference>
<evidence type="ECO:0000256" key="3">
    <source>
        <dbReference type="ARBA" id="ARBA00022801"/>
    </source>
</evidence>
<comment type="subcellular location">
    <subcellularLocation>
        <location evidence="1">Membrane</location>
        <topology evidence="1">Peripheral membrane protein</topology>
    </subcellularLocation>
</comment>
<evidence type="ECO:0000256" key="6">
    <source>
        <dbReference type="RuleBase" id="RU003465"/>
    </source>
</evidence>
<organism evidence="8 9">
    <name type="scientific">Halteria grandinella</name>
    <dbReference type="NCBI Taxonomy" id="5974"/>
    <lineage>
        <taxon>Eukaryota</taxon>
        <taxon>Sar</taxon>
        <taxon>Alveolata</taxon>
        <taxon>Ciliophora</taxon>
        <taxon>Intramacronucleata</taxon>
        <taxon>Spirotrichea</taxon>
        <taxon>Stichotrichia</taxon>
        <taxon>Sporadotrichida</taxon>
        <taxon>Halteriidae</taxon>
        <taxon>Halteria</taxon>
    </lineage>
</organism>
<evidence type="ECO:0000313" key="9">
    <source>
        <dbReference type="Proteomes" id="UP000785679"/>
    </source>
</evidence>
<dbReference type="InterPro" id="IPR036457">
    <property type="entry name" value="PPM-type-like_dom_sf"/>
</dbReference>
<accession>A0A8J8NL53</accession>
<evidence type="ECO:0000256" key="1">
    <source>
        <dbReference type="ARBA" id="ARBA00004170"/>
    </source>
</evidence>
<dbReference type="InterPro" id="IPR000222">
    <property type="entry name" value="PP2C_BS"/>
</dbReference>
<dbReference type="CDD" id="cd00143">
    <property type="entry name" value="PP2Cc"/>
    <property type="match status" value="1"/>
</dbReference>
<dbReference type="GO" id="GO:0046872">
    <property type="term" value="F:metal ion binding"/>
    <property type="evidence" value="ECO:0007669"/>
    <property type="project" value="UniProtKB-KW"/>
</dbReference>
<dbReference type="Gene3D" id="3.60.40.10">
    <property type="entry name" value="PPM-type phosphatase domain"/>
    <property type="match status" value="1"/>
</dbReference>
<comment type="similarity">
    <text evidence="6">Belongs to the PP2C family.</text>
</comment>
<dbReference type="InterPro" id="IPR015655">
    <property type="entry name" value="PP2C"/>
</dbReference>
<keyword evidence="3 6" id="KW-0378">Hydrolase</keyword>
<proteinExistence type="inferred from homology"/>
<dbReference type="SUPFAM" id="SSF81606">
    <property type="entry name" value="PP2C-like"/>
    <property type="match status" value="1"/>
</dbReference>
<evidence type="ECO:0000256" key="2">
    <source>
        <dbReference type="ARBA" id="ARBA00022723"/>
    </source>
</evidence>
<dbReference type="GO" id="GO:0004722">
    <property type="term" value="F:protein serine/threonine phosphatase activity"/>
    <property type="evidence" value="ECO:0007669"/>
    <property type="project" value="InterPro"/>
</dbReference>
<keyword evidence="5" id="KW-0472">Membrane</keyword>
<dbReference type="Pfam" id="PF00481">
    <property type="entry name" value="PP2C"/>
    <property type="match status" value="1"/>
</dbReference>
<evidence type="ECO:0000313" key="8">
    <source>
        <dbReference type="EMBL" id="TNV76873.1"/>
    </source>
</evidence>
<dbReference type="InterPro" id="IPR001932">
    <property type="entry name" value="PPM-type_phosphatase-like_dom"/>
</dbReference>
<dbReference type="PANTHER" id="PTHR47992">
    <property type="entry name" value="PROTEIN PHOSPHATASE"/>
    <property type="match status" value="1"/>
</dbReference>
<evidence type="ECO:0000256" key="4">
    <source>
        <dbReference type="ARBA" id="ARBA00022912"/>
    </source>
</evidence>
<keyword evidence="2" id="KW-0479">Metal-binding</keyword>
<name>A0A8J8NL53_HALGN</name>
<dbReference type="GO" id="GO:0016020">
    <property type="term" value="C:membrane"/>
    <property type="evidence" value="ECO:0007669"/>
    <property type="project" value="UniProtKB-SubCell"/>
</dbReference>
<sequence length="310" mass="33741">MQSSYQYHFGTNTNPIFGGGSLWGDSGGSTGGQSGGGAFSASYIQEVGVHEVNASSVKEYAYTEDKNFRYRPAMEDTYCIKDKAGNDPSCGIFSIFDGHGGRQVADHCQERIGEELHKEILKAQQNDLSNVLEQVFLKIDNECRLIDADNTGSTACVAVARVEKGQRVLYVANLGDTRAVISNNGIAERLSYDHRGTDPVEIDRIKSVGGIIVDGRVGGSLALTRAFGDHNQRKNGVIAKPYINKHILRGSDKFLIIASDGVWDSMEDHEAIKYCREEASAKEIAQAIVKGAIEKGSKDNTSCLIVRFHS</sequence>
<dbReference type="PROSITE" id="PS01032">
    <property type="entry name" value="PPM_1"/>
    <property type="match status" value="1"/>
</dbReference>
<reference evidence="8" key="1">
    <citation type="submission" date="2019-06" db="EMBL/GenBank/DDBJ databases">
        <authorList>
            <person name="Zheng W."/>
        </authorList>
    </citation>
    <scope>NUCLEOTIDE SEQUENCE</scope>
    <source>
        <strain evidence="8">QDHG01</strain>
    </source>
</reference>
<dbReference type="OrthoDB" id="10264738at2759"/>
<gene>
    <name evidence="8" type="ORF">FGO68_gene11735</name>
</gene>